<dbReference type="InterPro" id="IPR036872">
    <property type="entry name" value="CH_dom_sf"/>
</dbReference>
<comment type="caution">
    <text evidence="2">The sequence shown here is derived from an EMBL/GenBank/DDBJ whole genome shotgun (WGS) entry which is preliminary data.</text>
</comment>
<evidence type="ECO:0000313" key="2">
    <source>
        <dbReference type="EMBL" id="KAF1802032.1"/>
    </source>
</evidence>
<accession>A0A8H4BGS7</accession>
<dbReference type="SUPFAM" id="SSF47576">
    <property type="entry name" value="Calponin-homology domain, CH-domain"/>
    <property type="match status" value="1"/>
</dbReference>
<evidence type="ECO:0000259" key="1">
    <source>
        <dbReference type="Pfam" id="PF00307"/>
    </source>
</evidence>
<feature type="domain" description="Calponin-homology (CH)" evidence="1">
    <location>
        <begin position="33"/>
        <end position="80"/>
    </location>
</feature>
<sequence>MAASSYATPRIARSKSGADLLFDRMKQEQFRQDEQAAIDYLNTTLDLSLTLNHQLHQELKDGVLLCNLVNKLKPGTIKQVGQRDLSFIKVCHLLDGALCIY</sequence>
<reference evidence="2 3" key="1">
    <citation type="submission" date="2019-09" db="EMBL/GenBank/DDBJ databases">
        <authorList>
            <consortium name="DOE Joint Genome Institute"/>
            <person name="Mondo S.J."/>
            <person name="Navarro-Mendoza M.I."/>
            <person name="Perez-Arques C."/>
            <person name="Panchal S."/>
            <person name="Nicolas F.E."/>
            <person name="Ganguly P."/>
            <person name="Pangilinan J."/>
            <person name="Grigoriev I."/>
            <person name="Heitman J."/>
            <person name="Sanya K."/>
            <person name="Garre V."/>
        </authorList>
    </citation>
    <scope>NUCLEOTIDE SEQUENCE [LARGE SCALE GENOMIC DNA]</scope>
    <source>
        <strain evidence="2 3">MU402</strain>
    </source>
</reference>
<gene>
    <name evidence="2" type="ORF">FB192DRAFT_1101914</name>
</gene>
<dbReference type="Pfam" id="PF00307">
    <property type="entry name" value="CH"/>
    <property type="match status" value="1"/>
</dbReference>
<organism evidence="2 3">
    <name type="scientific">Mucor circinelloides f. lusitanicus</name>
    <name type="common">Mucor racemosus var. lusitanicus</name>
    <dbReference type="NCBI Taxonomy" id="29924"/>
    <lineage>
        <taxon>Eukaryota</taxon>
        <taxon>Fungi</taxon>
        <taxon>Fungi incertae sedis</taxon>
        <taxon>Mucoromycota</taxon>
        <taxon>Mucoromycotina</taxon>
        <taxon>Mucoromycetes</taxon>
        <taxon>Mucorales</taxon>
        <taxon>Mucorineae</taxon>
        <taxon>Mucoraceae</taxon>
        <taxon>Mucor</taxon>
    </lineage>
</organism>
<evidence type="ECO:0000313" key="3">
    <source>
        <dbReference type="Proteomes" id="UP000469890"/>
    </source>
</evidence>
<dbReference type="InterPro" id="IPR001715">
    <property type="entry name" value="CH_dom"/>
</dbReference>
<protein>
    <recommendedName>
        <fullName evidence="1">Calponin-homology (CH) domain-containing protein</fullName>
    </recommendedName>
</protein>
<dbReference type="Proteomes" id="UP000469890">
    <property type="component" value="Unassembled WGS sequence"/>
</dbReference>
<dbReference type="Gene3D" id="1.10.418.10">
    <property type="entry name" value="Calponin-like domain"/>
    <property type="match status" value="1"/>
</dbReference>
<name>A0A8H4BGS7_MUCCL</name>
<proteinExistence type="predicted"/>
<dbReference type="AlphaFoldDB" id="A0A8H4BGS7"/>
<dbReference type="EMBL" id="JAAECE010000004">
    <property type="protein sequence ID" value="KAF1802032.1"/>
    <property type="molecule type" value="Genomic_DNA"/>
</dbReference>